<dbReference type="Gene3D" id="3.30.40.10">
    <property type="entry name" value="Zinc/RING finger domain, C3HC4 (zinc finger)"/>
    <property type="match status" value="1"/>
</dbReference>
<evidence type="ECO:0000256" key="7">
    <source>
        <dbReference type="ARBA" id="ARBA00037400"/>
    </source>
</evidence>
<evidence type="ECO:0000256" key="2">
    <source>
        <dbReference type="ARBA" id="ARBA00022687"/>
    </source>
</evidence>
<feature type="domain" description="PHD-type" evidence="9">
    <location>
        <begin position="34"/>
        <end position="92"/>
    </location>
</feature>
<evidence type="ECO:0000256" key="4">
    <source>
        <dbReference type="ARBA" id="ARBA00022771"/>
    </source>
</evidence>
<dbReference type="CDD" id="cd15551">
    <property type="entry name" value="PHD_PYGO"/>
    <property type="match status" value="1"/>
</dbReference>
<dbReference type="InterPro" id="IPR032675">
    <property type="entry name" value="LRR_dom_sf"/>
</dbReference>
<dbReference type="PANTHER" id="PTHR23194:SF16">
    <property type="entry name" value="PROTEIN PYGOPUS"/>
    <property type="match status" value="1"/>
</dbReference>
<dbReference type="GO" id="GO:0005634">
    <property type="term" value="C:nucleus"/>
    <property type="evidence" value="ECO:0007669"/>
    <property type="project" value="UniProtKB-SubCell"/>
</dbReference>
<evidence type="ECO:0000256" key="5">
    <source>
        <dbReference type="ARBA" id="ARBA00022833"/>
    </source>
</evidence>
<proteinExistence type="evidence at transcript level"/>
<dbReference type="EMBL" id="HAAD01002752">
    <property type="protein sequence ID" value="CDG68984.1"/>
    <property type="molecule type" value="mRNA"/>
</dbReference>
<dbReference type="PANTHER" id="PTHR23194">
    <property type="entry name" value="PYGOPUS"/>
    <property type="match status" value="1"/>
</dbReference>
<dbReference type="GO" id="GO:0016055">
    <property type="term" value="P:Wnt signaling pathway"/>
    <property type="evidence" value="ECO:0007669"/>
    <property type="project" value="UniProtKB-KW"/>
</dbReference>
<dbReference type="PROSITE" id="PS50016">
    <property type="entry name" value="ZF_PHD_2"/>
    <property type="match status" value="1"/>
</dbReference>
<reference evidence="10" key="1">
    <citation type="journal article" date="2013" name="Genome Biol. Evol.">
        <title>Punctuated emergences of genetic and phenotypic innovations in eumetazoan, bilaterian, euteleostome, and hominidae ancestors.</title>
        <authorList>
            <person name="Wenger Y."/>
            <person name="Galliot B."/>
        </authorList>
    </citation>
    <scope>NUCLEOTIDE SEQUENCE</scope>
    <source>
        <tissue evidence="10">Whole animals</tissue>
    </source>
</reference>
<sequence length="602" mass="67938">MKRYRYTVIIVINNLIFFEKKLKKEDNGDSFPVIYPCGICTKEVSDTDEAILCEAGCEFWYHRSCTGMTDIAYQLLTNQDNAEWVCDKCIATKSVPLVKIKSANNLLSGMANDGVIITELAALPGVPVAYRLFEAKKADPKKLDLSRRELTVCPLVKGEDNLRLLNLQHNVIRKIEHLSIFTKMIYLDLYNNLIENIDGLSNLECLRVLILGRNRIKIISNLENLTSLDVLDLHGNMYSSDASEDVALTECDKKLHNSDEYLSTCSATTNSQMQQPLPNLAKEADSIFQVITDKGATDIVCAIGCTIQAAKADICQVLLTLGCPLCWFICMLHTNELVLKHLFAHLDRPTSGANFFPNIDLNASDWINMSDREETQEPSVIKMLSIQQISHFVDSPLILKVLNLANNRITVVENLSGLEALTELNLNENCINTVIDLDLLPLLQKFYVNFNGIKRFNSFSCLQKCISLTELSINENIFSVGYQNVASLKKLDLMSITEKRRKAIKNAENEWIKMVTKKNKSDRSLDMKQSSISHLAELHENILCLYGNGSLKSLEKDWGTDTLLVISISFRFILFEEIRPFLSNLSTRFPSLNVSIKDAYSF</sequence>
<dbReference type="InterPro" id="IPR011011">
    <property type="entry name" value="Znf_FYVE_PHD"/>
</dbReference>
<evidence type="ECO:0000256" key="3">
    <source>
        <dbReference type="ARBA" id="ARBA00022723"/>
    </source>
</evidence>
<dbReference type="SUPFAM" id="SSF57903">
    <property type="entry name" value="FYVE/PHD zinc finger"/>
    <property type="match status" value="1"/>
</dbReference>
<keyword evidence="4 8" id="KW-0863">Zinc-finger</keyword>
<dbReference type="Gene3D" id="3.80.10.10">
    <property type="entry name" value="Ribonuclease Inhibitor"/>
    <property type="match status" value="2"/>
</dbReference>
<dbReference type="GO" id="GO:0008270">
    <property type="term" value="F:zinc ion binding"/>
    <property type="evidence" value="ECO:0007669"/>
    <property type="project" value="UniProtKB-KW"/>
</dbReference>
<dbReference type="InterPro" id="IPR019786">
    <property type="entry name" value="Zinc_finger_PHD-type_CS"/>
</dbReference>
<dbReference type="SUPFAM" id="SSF52058">
    <property type="entry name" value="L domain-like"/>
    <property type="match status" value="1"/>
</dbReference>
<dbReference type="AlphaFoldDB" id="T2MA31"/>
<evidence type="ECO:0000313" key="10">
    <source>
        <dbReference type="EMBL" id="CDG68984.1"/>
    </source>
</evidence>
<name>T2MA31_HYDVU</name>
<dbReference type="SMART" id="SM00365">
    <property type="entry name" value="LRR_SD22"/>
    <property type="match status" value="5"/>
</dbReference>
<organism evidence="10">
    <name type="scientific">Hydra vulgaris</name>
    <name type="common">Hydra</name>
    <name type="synonym">Hydra attenuata</name>
    <dbReference type="NCBI Taxonomy" id="6087"/>
    <lineage>
        <taxon>Eukaryota</taxon>
        <taxon>Metazoa</taxon>
        <taxon>Cnidaria</taxon>
        <taxon>Hydrozoa</taxon>
        <taxon>Hydroidolina</taxon>
        <taxon>Anthoathecata</taxon>
        <taxon>Aplanulata</taxon>
        <taxon>Hydridae</taxon>
        <taxon>Hydra</taxon>
    </lineage>
</organism>
<dbReference type="InterPro" id="IPR013083">
    <property type="entry name" value="Znf_RING/FYVE/PHD"/>
</dbReference>
<evidence type="ECO:0000256" key="8">
    <source>
        <dbReference type="PROSITE-ProRule" id="PRU00146"/>
    </source>
</evidence>
<gene>
    <name evidence="10" type="primary">LRRC49</name>
</gene>
<keyword evidence="3" id="KW-0479">Metal-binding</keyword>
<dbReference type="FunFam" id="3.30.40.10:FF:000107">
    <property type="entry name" value="pygopus homolog 1"/>
    <property type="match status" value="1"/>
</dbReference>
<keyword evidence="2" id="KW-0879">Wnt signaling pathway</keyword>
<keyword evidence="5" id="KW-0862">Zinc</keyword>
<comment type="function">
    <text evidence="7">Involved in signal transduction through the Wnt pathway.</text>
</comment>
<feature type="non-terminal residue" evidence="10">
    <location>
        <position position="1"/>
    </location>
</feature>
<evidence type="ECO:0000256" key="6">
    <source>
        <dbReference type="ARBA" id="ARBA00023242"/>
    </source>
</evidence>
<evidence type="ECO:0000256" key="1">
    <source>
        <dbReference type="ARBA" id="ARBA00004123"/>
    </source>
</evidence>
<dbReference type="PROSITE" id="PS51450">
    <property type="entry name" value="LRR"/>
    <property type="match status" value="5"/>
</dbReference>
<evidence type="ECO:0000259" key="9">
    <source>
        <dbReference type="PROSITE" id="PS50016"/>
    </source>
</evidence>
<dbReference type="InterPro" id="IPR052475">
    <property type="entry name" value="Wnt_Signal_Transd_Protein"/>
</dbReference>
<dbReference type="OrthoDB" id="270215at2759"/>
<dbReference type="InterPro" id="IPR001611">
    <property type="entry name" value="Leu-rich_rpt"/>
</dbReference>
<dbReference type="InterPro" id="IPR001965">
    <property type="entry name" value="Znf_PHD"/>
</dbReference>
<dbReference type="Pfam" id="PF00628">
    <property type="entry name" value="PHD"/>
    <property type="match status" value="1"/>
</dbReference>
<dbReference type="InterPro" id="IPR019787">
    <property type="entry name" value="Znf_PHD-finger"/>
</dbReference>
<dbReference type="SMART" id="SM00249">
    <property type="entry name" value="PHD"/>
    <property type="match status" value="1"/>
</dbReference>
<comment type="subcellular location">
    <subcellularLocation>
        <location evidence="1">Nucleus</location>
    </subcellularLocation>
</comment>
<accession>T2MA31</accession>
<protein>
    <submittedName>
        <fullName evidence="10">Leucine-rich repeat-containing protein 49</fullName>
    </submittedName>
</protein>
<dbReference type="PROSITE" id="PS01359">
    <property type="entry name" value="ZF_PHD_1"/>
    <property type="match status" value="1"/>
</dbReference>
<keyword evidence="6" id="KW-0539">Nucleus</keyword>